<proteinExistence type="predicted"/>
<evidence type="ECO:0000313" key="3">
    <source>
        <dbReference type="Proteomes" id="UP000230750"/>
    </source>
</evidence>
<protein>
    <submittedName>
        <fullName evidence="2">Uncharacterized protein</fullName>
    </submittedName>
</protein>
<dbReference type="EMBL" id="MRZV01001787">
    <property type="protein sequence ID" value="PIK35915.1"/>
    <property type="molecule type" value="Genomic_DNA"/>
</dbReference>
<dbReference type="PANTHER" id="PTHR33050:SF7">
    <property type="entry name" value="RIBONUCLEASE H"/>
    <property type="match status" value="1"/>
</dbReference>
<dbReference type="PANTHER" id="PTHR33050">
    <property type="entry name" value="REVERSE TRANSCRIPTASE DOMAIN-CONTAINING PROTEIN"/>
    <property type="match status" value="1"/>
</dbReference>
<comment type="caution">
    <text evidence="2">The sequence shown here is derived from an EMBL/GenBank/DDBJ whole genome shotgun (WGS) entry which is preliminary data.</text>
</comment>
<evidence type="ECO:0000313" key="2">
    <source>
        <dbReference type="EMBL" id="PIK35915.1"/>
    </source>
</evidence>
<dbReference type="InterPro" id="IPR052055">
    <property type="entry name" value="Hepadnavirus_pol/RT"/>
</dbReference>
<dbReference type="Proteomes" id="UP000230750">
    <property type="component" value="Unassembled WGS sequence"/>
</dbReference>
<dbReference type="AlphaFoldDB" id="A0A2G8JJK8"/>
<gene>
    <name evidence="2" type="ORF">BSL78_27255</name>
</gene>
<name>A0A2G8JJK8_STIJA</name>
<sequence length="201" mass="23127">MGSSLEQPHGLGNVVPNREITPHQYSGDDGSQESPGDLQRTRTGNDIHDLHGQHHSCVLHQPTERLCRLAWEIPTVAEDSGTILRASHFAGKLNVMTDALSRGYIDPNERTLEPETCYRIFAIFGKPMIYLFAAYTNSKRQTFCFRRFHPQDYHTDAMSFPWDHMEAYVFPPLCMIGQVLRMIRNSKGRFILIVPFWPRRP</sequence>
<accession>A0A2G8JJK8</accession>
<keyword evidence="3" id="KW-1185">Reference proteome</keyword>
<organism evidence="2 3">
    <name type="scientific">Stichopus japonicus</name>
    <name type="common">Sea cucumber</name>
    <dbReference type="NCBI Taxonomy" id="307972"/>
    <lineage>
        <taxon>Eukaryota</taxon>
        <taxon>Metazoa</taxon>
        <taxon>Echinodermata</taxon>
        <taxon>Eleutherozoa</taxon>
        <taxon>Echinozoa</taxon>
        <taxon>Holothuroidea</taxon>
        <taxon>Aspidochirotacea</taxon>
        <taxon>Aspidochirotida</taxon>
        <taxon>Stichopodidae</taxon>
        <taxon>Apostichopus</taxon>
    </lineage>
</organism>
<feature type="region of interest" description="Disordered" evidence="1">
    <location>
        <begin position="1"/>
        <end position="47"/>
    </location>
</feature>
<reference evidence="2 3" key="1">
    <citation type="journal article" date="2017" name="PLoS Biol.">
        <title>The sea cucumber genome provides insights into morphological evolution and visceral regeneration.</title>
        <authorList>
            <person name="Zhang X."/>
            <person name="Sun L."/>
            <person name="Yuan J."/>
            <person name="Sun Y."/>
            <person name="Gao Y."/>
            <person name="Zhang L."/>
            <person name="Li S."/>
            <person name="Dai H."/>
            <person name="Hamel J.F."/>
            <person name="Liu C."/>
            <person name="Yu Y."/>
            <person name="Liu S."/>
            <person name="Lin W."/>
            <person name="Guo K."/>
            <person name="Jin S."/>
            <person name="Xu P."/>
            <person name="Storey K.B."/>
            <person name="Huan P."/>
            <person name="Zhang T."/>
            <person name="Zhou Y."/>
            <person name="Zhang J."/>
            <person name="Lin C."/>
            <person name="Li X."/>
            <person name="Xing L."/>
            <person name="Huo D."/>
            <person name="Sun M."/>
            <person name="Wang L."/>
            <person name="Mercier A."/>
            <person name="Li F."/>
            <person name="Yang H."/>
            <person name="Xiang J."/>
        </authorList>
    </citation>
    <scope>NUCLEOTIDE SEQUENCE [LARGE SCALE GENOMIC DNA]</scope>
    <source>
        <strain evidence="2">Shaxun</strain>
        <tissue evidence="2">Muscle</tissue>
    </source>
</reference>
<dbReference type="OrthoDB" id="6782814at2759"/>
<evidence type="ECO:0000256" key="1">
    <source>
        <dbReference type="SAM" id="MobiDB-lite"/>
    </source>
</evidence>